<dbReference type="Proteomes" id="UP001152300">
    <property type="component" value="Unassembled WGS sequence"/>
</dbReference>
<dbReference type="GO" id="GO:0016042">
    <property type="term" value="P:lipid catabolic process"/>
    <property type="evidence" value="ECO:0007669"/>
    <property type="project" value="InterPro"/>
</dbReference>
<keyword evidence="3" id="KW-1185">Reference proteome</keyword>
<accession>A0A9X0DLJ9</accession>
<evidence type="ECO:0008006" key="4">
    <source>
        <dbReference type="Google" id="ProtNLM"/>
    </source>
</evidence>
<dbReference type="PANTHER" id="PTHR34853">
    <property type="match status" value="1"/>
</dbReference>
<dbReference type="EMBL" id="JAPEIS010000003">
    <property type="protein sequence ID" value="KAJ8068116.1"/>
    <property type="molecule type" value="Genomic_DNA"/>
</dbReference>
<dbReference type="Gene3D" id="3.40.50.1820">
    <property type="entry name" value="alpha/beta hydrolase"/>
    <property type="match status" value="2"/>
</dbReference>
<gene>
    <name evidence="2" type="ORF">OCU04_003688</name>
</gene>
<proteinExistence type="predicted"/>
<reference evidence="2" key="1">
    <citation type="submission" date="2022-11" db="EMBL/GenBank/DDBJ databases">
        <title>Genome Resource of Sclerotinia nivalis Strain SnTB1, a Plant Pathogen Isolated from American Ginseng.</title>
        <authorList>
            <person name="Fan S."/>
        </authorList>
    </citation>
    <scope>NUCLEOTIDE SEQUENCE</scope>
    <source>
        <strain evidence="2">SnTB1</strain>
    </source>
</reference>
<comment type="caution">
    <text evidence="2">The sequence shown here is derived from an EMBL/GenBank/DDBJ whole genome shotgun (WGS) entry which is preliminary data.</text>
</comment>
<dbReference type="InterPro" id="IPR005152">
    <property type="entry name" value="Lipase_secreted"/>
</dbReference>
<sequence length="639" mass="69897">MSSRIPLSQIFNFSSSLNSQESLNDFVVPDTPLPNEAEEENDDPFSSHNYDPTVYIDRFDAEPQIIKTAIALQTFLKCSTCVDSANVPTISIRRLNFGSRSYRSTSNGVRAGLLPSIKFQRKGYMNLMAAGSDLRIPVLLPAKPFSIYKCTLFSSSSNHHLYQAAYTRSTVMLVITILSFLYLALPARSATGQATNFNISTVELQSYGCNVSCQAILSESNTADLETSGTEFDFDFYSTANNFSSSAPGDLLKLQPVDSSVLKIPDGIATFRFQYTSIDLDGTIVPSSGFIAFPFASPAYGSQFPLVAFAHGTIGVHRGCAPSSSPSLYDYNSWVPLMYNGYAVVATDYAGLGNNYTLHKYTAFTAHANDVFYSVQAARKAFPGVFTKDWASVGHSQGGGTVWKLSEHPLVQNHTSGYLGTVAISPASKVFDMAVETFERIIPRPDFHQFVVTAELGQIVYGLKAFFPNYTSPWFAYEMRKRVELANLMQSCTLSFMGLSLDLPRDQFAAANGTPATDELFKIFQDMNAPAQGDPASRPILIIQGWNDTSVLPQSTLESFQATVNAGNVAYLMRYPGLDHSATIAASTPLWLKYLDELFAHTKQPCTSSDTTIVPFNLDVAKAPSELPLSEQPLLSLLG</sequence>
<evidence type="ECO:0000313" key="2">
    <source>
        <dbReference type="EMBL" id="KAJ8068116.1"/>
    </source>
</evidence>
<dbReference type="SUPFAM" id="SSF53474">
    <property type="entry name" value="alpha/beta-Hydrolases"/>
    <property type="match status" value="1"/>
</dbReference>
<evidence type="ECO:0000256" key="1">
    <source>
        <dbReference type="SAM" id="MobiDB-lite"/>
    </source>
</evidence>
<dbReference type="OrthoDB" id="5382058at2759"/>
<protein>
    <recommendedName>
        <fullName evidence="4">Serine aminopeptidase S33 domain-containing protein</fullName>
    </recommendedName>
</protein>
<organism evidence="2 3">
    <name type="scientific">Sclerotinia nivalis</name>
    <dbReference type="NCBI Taxonomy" id="352851"/>
    <lineage>
        <taxon>Eukaryota</taxon>
        <taxon>Fungi</taxon>
        <taxon>Dikarya</taxon>
        <taxon>Ascomycota</taxon>
        <taxon>Pezizomycotina</taxon>
        <taxon>Leotiomycetes</taxon>
        <taxon>Helotiales</taxon>
        <taxon>Sclerotiniaceae</taxon>
        <taxon>Sclerotinia</taxon>
    </lineage>
</organism>
<dbReference type="AlphaFoldDB" id="A0A9X0DLJ9"/>
<dbReference type="GO" id="GO:0004806">
    <property type="term" value="F:triacylglycerol lipase activity"/>
    <property type="evidence" value="ECO:0007669"/>
    <property type="project" value="InterPro"/>
</dbReference>
<name>A0A9X0DLJ9_9HELO</name>
<evidence type="ECO:0000313" key="3">
    <source>
        <dbReference type="Proteomes" id="UP001152300"/>
    </source>
</evidence>
<dbReference type="PANTHER" id="PTHR34853:SF1">
    <property type="entry name" value="LIPASE 5"/>
    <property type="match status" value="1"/>
</dbReference>
<feature type="region of interest" description="Disordered" evidence="1">
    <location>
        <begin position="28"/>
        <end position="48"/>
    </location>
</feature>
<dbReference type="InterPro" id="IPR029058">
    <property type="entry name" value="AB_hydrolase_fold"/>
</dbReference>